<dbReference type="InterPro" id="IPR015421">
    <property type="entry name" value="PyrdxlP-dep_Trfase_major"/>
</dbReference>
<dbReference type="InterPro" id="IPR001917">
    <property type="entry name" value="Aminotrans_II_pyridoxalP_BS"/>
</dbReference>
<evidence type="ECO:0000256" key="2">
    <source>
        <dbReference type="ARBA" id="ARBA00005029"/>
    </source>
</evidence>
<dbReference type="UniPathway" id="UPA00251">
    <property type="reaction ID" value="UER00375"/>
</dbReference>
<dbReference type="EC" id="2.3.1.37" evidence="5 15"/>
<name>A0A6I6IW13_9RHOB</name>
<dbReference type="PANTHER" id="PTHR13693">
    <property type="entry name" value="CLASS II AMINOTRANSFERASE/8-AMINO-7-OXONONANOATE SYNTHASE"/>
    <property type="match status" value="1"/>
</dbReference>
<comment type="pathway">
    <text evidence="2 15">Porphyrin-containing compound metabolism; protoporphyrin-IX biosynthesis; 5-aminolevulinate from glycine: step 1/1.</text>
</comment>
<dbReference type="InterPro" id="IPR015422">
    <property type="entry name" value="PyrdxlP-dep_Trfase_small"/>
</dbReference>
<dbReference type="KEGG" id="rom:EI983_10350"/>
<keyword evidence="7 14" id="KW-0663">Pyridoxal phosphate</keyword>
<proteinExistence type="inferred from homology"/>
<comment type="subunit">
    <text evidence="4">Homodimer.</text>
</comment>
<protein>
    <recommendedName>
        <fullName evidence="5 15">5-aminolevulinate synthase</fullName>
        <ecNumber evidence="5 15">2.3.1.37</ecNumber>
    </recommendedName>
    <alternativeName>
        <fullName evidence="10 15">5-aminolevulinic acid synthase</fullName>
    </alternativeName>
    <alternativeName>
        <fullName evidence="11 15">Delta-ALA synthase</fullName>
    </alternativeName>
    <alternativeName>
        <fullName evidence="12 15">Delta-aminolevulinate synthase</fullName>
    </alternativeName>
</protein>
<accession>A0A6I6IW13</accession>
<dbReference type="InterPro" id="IPR004839">
    <property type="entry name" value="Aminotransferase_I/II_large"/>
</dbReference>
<dbReference type="FunFam" id="3.40.640.10:FF:000006">
    <property type="entry name" value="5-aminolevulinate synthase, mitochondrial"/>
    <property type="match status" value="1"/>
</dbReference>
<evidence type="ECO:0000256" key="15">
    <source>
        <dbReference type="RuleBase" id="RU910713"/>
    </source>
</evidence>
<dbReference type="CDD" id="cd06454">
    <property type="entry name" value="KBL_like"/>
    <property type="match status" value="1"/>
</dbReference>
<dbReference type="GO" id="GO:0006782">
    <property type="term" value="P:protoporphyrinogen IX biosynthetic process"/>
    <property type="evidence" value="ECO:0007669"/>
    <property type="project" value="UniProtKB-UniRule"/>
</dbReference>
<evidence type="ECO:0000256" key="14">
    <source>
        <dbReference type="RuleBase" id="RU003693"/>
    </source>
</evidence>
<evidence type="ECO:0000256" key="8">
    <source>
        <dbReference type="ARBA" id="ARBA00023133"/>
    </source>
</evidence>
<dbReference type="Proteomes" id="UP000428330">
    <property type="component" value="Chromosome"/>
</dbReference>
<comment type="similarity">
    <text evidence="3 14">Belongs to the class-II pyridoxal-phosphate-dependent aminotransferase family.</text>
</comment>
<dbReference type="SUPFAM" id="SSF53383">
    <property type="entry name" value="PLP-dependent transferases"/>
    <property type="match status" value="1"/>
</dbReference>
<dbReference type="GO" id="GO:0003870">
    <property type="term" value="F:5-aminolevulinate synthase activity"/>
    <property type="evidence" value="ECO:0007669"/>
    <property type="project" value="UniProtKB-EC"/>
</dbReference>
<evidence type="ECO:0000313" key="17">
    <source>
        <dbReference type="EMBL" id="QGY00373.1"/>
    </source>
</evidence>
<dbReference type="Pfam" id="PF00155">
    <property type="entry name" value="Aminotran_1_2"/>
    <property type="match status" value="1"/>
</dbReference>
<dbReference type="InterPro" id="IPR010961">
    <property type="entry name" value="4pyrrol_synth_NH2levulA_synth"/>
</dbReference>
<comment type="cofactor">
    <cofactor evidence="1 14">
        <name>pyridoxal 5'-phosphate</name>
        <dbReference type="ChEBI" id="CHEBI:597326"/>
    </cofactor>
</comment>
<dbReference type="Gene3D" id="3.90.1150.10">
    <property type="entry name" value="Aspartate Aminotransferase, domain 1"/>
    <property type="match status" value="1"/>
</dbReference>
<reference evidence="18" key="1">
    <citation type="submission" date="2018-12" db="EMBL/GenBank/DDBJ databases">
        <title>Complete genome sequence of Roseovarius sp. MME-070.</title>
        <authorList>
            <person name="Nam Y.-D."/>
            <person name="Kang J."/>
            <person name="Chung W.-H."/>
            <person name="Park Y.S."/>
        </authorList>
    </citation>
    <scope>NUCLEOTIDE SEQUENCE [LARGE SCALE GENOMIC DNA]</scope>
    <source>
        <strain evidence="18">MME-070</strain>
    </source>
</reference>
<dbReference type="InterPro" id="IPR050087">
    <property type="entry name" value="AON_synthase_class-II"/>
</dbReference>
<evidence type="ECO:0000259" key="16">
    <source>
        <dbReference type="Pfam" id="PF00155"/>
    </source>
</evidence>
<evidence type="ECO:0000256" key="5">
    <source>
        <dbReference type="ARBA" id="ARBA00013257"/>
    </source>
</evidence>
<dbReference type="Gene3D" id="3.40.640.10">
    <property type="entry name" value="Type I PLP-dependent aspartate aminotransferase-like (Major domain)"/>
    <property type="match status" value="1"/>
</dbReference>
<dbReference type="PANTHER" id="PTHR13693:SF102">
    <property type="entry name" value="2-AMINO-3-KETOBUTYRATE COENZYME A LIGASE, MITOCHONDRIAL"/>
    <property type="match status" value="1"/>
</dbReference>
<evidence type="ECO:0000256" key="12">
    <source>
        <dbReference type="ARBA" id="ARBA00032773"/>
    </source>
</evidence>
<dbReference type="EMBL" id="CP034348">
    <property type="protein sequence ID" value="QGY00373.1"/>
    <property type="molecule type" value="Genomic_DNA"/>
</dbReference>
<feature type="domain" description="Aminotransferase class I/classII large" evidence="16">
    <location>
        <begin position="48"/>
        <end position="390"/>
    </location>
</feature>
<evidence type="ECO:0000256" key="4">
    <source>
        <dbReference type="ARBA" id="ARBA00011738"/>
    </source>
</evidence>
<keyword evidence="6 15" id="KW-0808">Transferase</keyword>
<dbReference type="PROSITE" id="PS00599">
    <property type="entry name" value="AA_TRANSFER_CLASS_2"/>
    <property type="match status" value="1"/>
</dbReference>
<evidence type="ECO:0000256" key="7">
    <source>
        <dbReference type="ARBA" id="ARBA00022898"/>
    </source>
</evidence>
<organism evidence="17 18">
    <name type="scientific">Roseovarius faecimaris</name>
    <dbReference type="NCBI Taxonomy" id="2494550"/>
    <lineage>
        <taxon>Bacteria</taxon>
        <taxon>Pseudomonadati</taxon>
        <taxon>Pseudomonadota</taxon>
        <taxon>Alphaproteobacteria</taxon>
        <taxon>Rhodobacterales</taxon>
        <taxon>Roseobacteraceae</taxon>
        <taxon>Roseovarius</taxon>
    </lineage>
</organism>
<evidence type="ECO:0000256" key="11">
    <source>
        <dbReference type="ARBA" id="ARBA00031945"/>
    </source>
</evidence>
<dbReference type="GO" id="GO:0030170">
    <property type="term" value="F:pyridoxal phosphate binding"/>
    <property type="evidence" value="ECO:0007669"/>
    <property type="project" value="UniProtKB-UniRule"/>
</dbReference>
<evidence type="ECO:0000256" key="13">
    <source>
        <dbReference type="ARBA" id="ARBA00047654"/>
    </source>
</evidence>
<gene>
    <name evidence="17" type="primary">hemA</name>
    <name evidence="17" type="ORF">EI983_10350</name>
</gene>
<keyword evidence="9 15" id="KW-0012">Acyltransferase</keyword>
<evidence type="ECO:0000313" key="18">
    <source>
        <dbReference type="Proteomes" id="UP000428330"/>
    </source>
</evidence>
<evidence type="ECO:0000256" key="3">
    <source>
        <dbReference type="ARBA" id="ARBA00008392"/>
    </source>
</evidence>
<dbReference type="AlphaFoldDB" id="A0A6I6IW13"/>
<keyword evidence="8 15" id="KW-0350">Heme biosynthesis</keyword>
<dbReference type="OrthoDB" id="9807157at2"/>
<evidence type="ECO:0000256" key="10">
    <source>
        <dbReference type="ARBA" id="ARBA00031691"/>
    </source>
</evidence>
<keyword evidence="18" id="KW-1185">Reference proteome</keyword>
<sequence length="407" mass="44268">MNYSEKLDQAIGRLHEEGRYRTFIDIERQNGQFPHATWNKPDGTQAPITVWCGNDYLGMGQHPAVLGAMHEALDATGAGSGGTRNISGTTVYHKRLEAELADLHGKEAALLFTSAYIANDATLSTLPKLFPGLIIYSDELNHASMIEGVRRNGGAKRIFRHNDVAHLRELLEADDPSLPKLIAFESVYSMDGDFGPIEEICDLADEFGALTYIDEVHAVGMYGPRGAGVAERDRLMHRLDIINGTLAKAYGVMGGYIAASAKMCDAVRSYAPGFIFTTSLPPAVAAGAAASVAHLKRDQALRDQHQTQARILKTRLKGLGLPLIDHGSHIVPVIVGDPVHTKKLSDMLLEGYGIYVQPINFPTVPRGTERLRFTPSPVHGPKEMDALVNAMDALWSHCALNRAELSA</sequence>
<evidence type="ECO:0000256" key="9">
    <source>
        <dbReference type="ARBA" id="ARBA00023315"/>
    </source>
</evidence>
<evidence type="ECO:0000256" key="1">
    <source>
        <dbReference type="ARBA" id="ARBA00001933"/>
    </source>
</evidence>
<evidence type="ECO:0000256" key="6">
    <source>
        <dbReference type="ARBA" id="ARBA00022679"/>
    </source>
</evidence>
<comment type="catalytic activity">
    <reaction evidence="13 15">
        <text>succinyl-CoA + glycine + H(+) = 5-aminolevulinate + CO2 + CoA</text>
        <dbReference type="Rhea" id="RHEA:12921"/>
        <dbReference type="ChEBI" id="CHEBI:15378"/>
        <dbReference type="ChEBI" id="CHEBI:16526"/>
        <dbReference type="ChEBI" id="CHEBI:57287"/>
        <dbReference type="ChEBI" id="CHEBI:57292"/>
        <dbReference type="ChEBI" id="CHEBI:57305"/>
        <dbReference type="ChEBI" id="CHEBI:356416"/>
        <dbReference type="EC" id="2.3.1.37"/>
    </reaction>
</comment>
<dbReference type="InterPro" id="IPR015424">
    <property type="entry name" value="PyrdxlP-dep_Trfase"/>
</dbReference>
<dbReference type="NCBIfam" id="TIGR01821">
    <property type="entry name" value="5aminolev_synth"/>
    <property type="match status" value="1"/>
</dbReference>